<evidence type="ECO:0000313" key="2">
    <source>
        <dbReference type="EMBL" id="GGZ82448.1"/>
    </source>
</evidence>
<reference evidence="2" key="1">
    <citation type="journal article" date="2014" name="Int. J. Syst. Evol. Microbiol.">
        <title>Complete genome sequence of Corynebacterium casei LMG S-19264T (=DSM 44701T), isolated from a smear-ripened cheese.</title>
        <authorList>
            <consortium name="US DOE Joint Genome Institute (JGI-PGF)"/>
            <person name="Walter F."/>
            <person name="Albersmeier A."/>
            <person name="Kalinowski J."/>
            <person name="Ruckert C."/>
        </authorList>
    </citation>
    <scope>NUCLEOTIDE SEQUENCE</scope>
    <source>
        <strain evidence="2">KCTC 32337</strain>
    </source>
</reference>
<proteinExistence type="predicted"/>
<organism evidence="2 3">
    <name type="scientific">Paraglaciecola chathamensis</name>
    <dbReference type="NCBI Taxonomy" id="368405"/>
    <lineage>
        <taxon>Bacteria</taxon>
        <taxon>Pseudomonadati</taxon>
        <taxon>Pseudomonadota</taxon>
        <taxon>Gammaproteobacteria</taxon>
        <taxon>Alteromonadales</taxon>
        <taxon>Alteromonadaceae</taxon>
        <taxon>Paraglaciecola</taxon>
    </lineage>
</organism>
<dbReference type="Proteomes" id="UP000622604">
    <property type="component" value="Unassembled WGS sequence"/>
</dbReference>
<dbReference type="SUPFAM" id="SSF159888">
    <property type="entry name" value="YdhG-like"/>
    <property type="match status" value="1"/>
</dbReference>
<gene>
    <name evidence="2" type="ORF">GCM10011274_45260</name>
</gene>
<dbReference type="InterPro" id="IPR014922">
    <property type="entry name" value="YdhG-like"/>
</dbReference>
<sequence>MPELPSEIADYIDSAPPERRARLTQLVELVQQLSPQAVVSMRYKMPTFTAGSGWISVANQKHYLSVYTCQLAHIAPYKKRYPKQKTGKGCINFADKDHIDLAVLTDVILSAMGTMDKD</sequence>
<evidence type="ECO:0000259" key="1">
    <source>
        <dbReference type="Pfam" id="PF08818"/>
    </source>
</evidence>
<evidence type="ECO:0000313" key="3">
    <source>
        <dbReference type="Proteomes" id="UP000622604"/>
    </source>
</evidence>
<reference evidence="2" key="2">
    <citation type="submission" date="2020-09" db="EMBL/GenBank/DDBJ databases">
        <authorList>
            <person name="Sun Q."/>
            <person name="Kim S."/>
        </authorList>
    </citation>
    <scope>NUCLEOTIDE SEQUENCE</scope>
    <source>
        <strain evidence="2">KCTC 32337</strain>
    </source>
</reference>
<name>A0A8H9IJR4_9ALTE</name>
<dbReference type="AlphaFoldDB" id="A0A8H9IJR4"/>
<comment type="caution">
    <text evidence="2">The sequence shown here is derived from an EMBL/GenBank/DDBJ whole genome shotgun (WGS) entry which is preliminary data.</text>
</comment>
<dbReference type="Pfam" id="PF08818">
    <property type="entry name" value="DUF1801"/>
    <property type="match status" value="1"/>
</dbReference>
<accession>A0A8H9IJR4</accession>
<dbReference type="RefSeq" id="WP_191867318.1">
    <property type="nucleotide sequence ID" value="NZ_BMZC01000021.1"/>
</dbReference>
<protein>
    <recommendedName>
        <fullName evidence="1">YdhG-like domain-containing protein</fullName>
    </recommendedName>
</protein>
<dbReference type="Gene3D" id="3.90.1150.200">
    <property type="match status" value="1"/>
</dbReference>
<feature type="domain" description="YdhG-like" evidence="1">
    <location>
        <begin position="19"/>
        <end position="112"/>
    </location>
</feature>
<dbReference type="EMBL" id="BMZC01000021">
    <property type="protein sequence ID" value="GGZ82448.1"/>
    <property type="molecule type" value="Genomic_DNA"/>
</dbReference>